<organism evidence="1 2">
    <name type="scientific">Parelaphostrongylus tenuis</name>
    <name type="common">Meningeal worm</name>
    <dbReference type="NCBI Taxonomy" id="148309"/>
    <lineage>
        <taxon>Eukaryota</taxon>
        <taxon>Metazoa</taxon>
        <taxon>Ecdysozoa</taxon>
        <taxon>Nematoda</taxon>
        <taxon>Chromadorea</taxon>
        <taxon>Rhabditida</taxon>
        <taxon>Rhabditina</taxon>
        <taxon>Rhabditomorpha</taxon>
        <taxon>Strongyloidea</taxon>
        <taxon>Metastrongylidae</taxon>
        <taxon>Parelaphostrongylus</taxon>
    </lineage>
</organism>
<reference evidence="1" key="1">
    <citation type="submission" date="2021-06" db="EMBL/GenBank/DDBJ databases">
        <title>Parelaphostrongylus tenuis whole genome reference sequence.</title>
        <authorList>
            <person name="Garwood T.J."/>
            <person name="Larsen P.A."/>
            <person name="Fountain-Jones N.M."/>
            <person name="Garbe J.R."/>
            <person name="Macchietto M.G."/>
            <person name="Kania S.A."/>
            <person name="Gerhold R.W."/>
            <person name="Richards J.E."/>
            <person name="Wolf T.M."/>
        </authorList>
    </citation>
    <scope>NUCLEOTIDE SEQUENCE</scope>
    <source>
        <strain evidence="1">MNPRO001-30</strain>
        <tissue evidence="1">Meninges</tissue>
    </source>
</reference>
<evidence type="ECO:0000313" key="2">
    <source>
        <dbReference type="Proteomes" id="UP001196413"/>
    </source>
</evidence>
<evidence type="ECO:0000313" key="1">
    <source>
        <dbReference type="EMBL" id="KAJ1358314.1"/>
    </source>
</evidence>
<comment type="caution">
    <text evidence="1">The sequence shown here is derived from an EMBL/GenBank/DDBJ whole genome shotgun (WGS) entry which is preliminary data.</text>
</comment>
<dbReference type="AlphaFoldDB" id="A0AAD5QQZ5"/>
<name>A0AAD5QQZ5_PARTN</name>
<dbReference type="EMBL" id="JAHQIW010003360">
    <property type="protein sequence ID" value="KAJ1358314.1"/>
    <property type="molecule type" value="Genomic_DNA"/>
</dbReference>
<dbReference type="Proteomes" id="UP001196413">
    <property type="component" value="Unassembled WGS sequence"/>
</dbReference>
<keyword evidence="2" id="KW-1185">Reference proteome</keyword>
<protein>
    <submittedName>
        <fullName evidence="1">Uncharacterized protein</fullName>
    </submittedName>
</protein>
<gene>
    <name evidence="1" type="ORF">KIN20_016716</name>
</gene>
<accession>A0AAD5QQZ5</accession>
<sequence length="83" mass="9837">MSKEFMKAVFTTKMNNHDYVYILPWLQFSINIVFDKSKSALEGHCLNADKSLCDWPVRMFTQLGPLSMDTCRMCLISMQRRWH</sequence>
<proteinExistence type="predicted"/>